<dbReference type="Proteomes" id="UP001159363">
    <property type="component" value="Chromosome 3"/>
</dbReference>
<keyword evidence="2" id="KW-1185">Reference proteome</keyword>
<sequence>MMPLVGEFPRGSPVSPVLASRCLLHSHLISLSSALKTLLRAAQISSLTHSPARCLMRELGSATGGFANPGQRRPVVFLLRTKETRRRADRPSASPFKRGAAVAERLACSPSSEAKRVPSPAGSIPDFRMRESCRTMSLVGGAAPYSSRFTLIGSEDDDSKSRPKLFILSLAHFQKRGHVPTPLTGKFITCQGKPPGNPAREILLVSAVRRWGLIHLKSLPNSGLSFPPFHLLGFDDLRFPSAKSCVNFRVEFALSYATRDSMRMSRSPLALRRVKASDVQNSFSQAATLTDLVDPCGLQRKSLCVFFGQKRTNSYLNNYRGSADQVGPAICEKHLALPHSSSLSPKNRKEGRRVVRGDCVASVYEWAGKFKEGRTSVCHEKEAGRPSTSTTDCNTERPREIILLDTPVTALVSACEIVHGERPRIQKVCSSYAPENIMEE</sequence>
<name>A0ABQ9HVW3_9NEOP</name>
<gene>
    <name evidence="1" type="ORF">PR048_007692</name>
</gene>
<dbReference type="EMBL" id="JARBHB010000003">
    <property type="protein sequence ID" value="KAJ8888205.1"/>
    <property type="molecule type" value="Genomic_DNA"/>
</dbReference>
<reference evidence="1 2" key="1">
    <citation type="submission" date="2023-02" db="EMBL/GenBank/DDBJ databases">
        <title>LHISI_Scaffold_Assembly.</title>
        <authorList>
            <person name="Stuart O.P."/>
            <person name="Cleave R."/>
            <person name="Magrath M.J.L."/>
            <person name="Mikheyev A.S."/>
        </authorList>
    </citation>
    <scope>NUCLEOTIDE SEQUENCE [LARGE SCALE GENOMIC DNA]</scope>
    <source>
        <strain evidence="1">Daus_M_001</strain>
        <tissue evidence="1">Leg muscle</tissue>
    </source>
</reference>
<comment type="caution">
    <text evidence="1">The sequence shown here is derived from an EMBL/GenBank/DDBJ whole genome shotgun (WGS) entry which is preliminary data.</text>
</comment>
<evidence type="ECO:0000313" key="2">
    <source>
        <dbReference type="Proteomes" id="UP001159363"/>
    </source>
</evidence>
<protein>
    <submittedName>
        <fullName evidence="1">Uncharacterized protein</fullName>
    </submittedName>
</protein>
<accession>A0ABQ9HVW3</accession>
<proteinExistence type="predicted"/>
<evidence type="ECO:0000313" key="1">
    <source>
        <dbReference type="EMBL" id="KAJ8888205.1"/>
    </source>
</evidence>
<organism evidence="1 2">
    <name type="scientific">Dryococelus australis</name>
    <dbReference type="NCBI Taxonomy" id="614101"/>
    <lineage>
        <taxon>Eukaryota</taxon>
        <taxon>Metazoa</taxon>
        <taxon>Ecdysozoa</taxon>
        <taxon>Arthropoda</taxon>
        <taxon>Hexapoda</taxon>
        <taxon>Insecta</taxon>
        <taxon>Pterygota</taxon>
        <taxon>Neoptera</taxon>
        <taxon>Polyneoptera</taxon>
        <taxon>Phasmatodea</taxon>
        <taxon>Verophasmatodea</taxon>
        <taxon>Anareolatae</taxon>
        <taxon>Phasmatidae</taxon>
        <taxon>Eurycanthinae</taxon>
        <taxon>Dryococelus</taxon>
    </lineage>
</organism>